<evidence type="ECO:0000313" key="3">
    <source>
        <dbReference type="Proteomes" id="UP001159363"/>
    </source>
</evidence>
<name>A0ABQ9HQR8_9NEOP</name>
<dbReference type="Proteomes" id="UP001159363">
    <property type="component" value="Chromosome X"/>
</dbReference>
<feature type="region of interest" description="Disordered" evidence="1">
    <location>
        <begin position="65"/>
        <end position="89"/>
    </location>
</feature>
<reference evidence="2 3" key="1">
    <citation type="submission" date="2023-02" db="EMBL/GenBank/DDBJ databases">
        <title>LHISI_Scaffold_Assembly.</title>
        <authorList>
            <person name="Stuart O.P."/>
            <person name="Cleave R."/>
            <person name="Magrath M.J.L."/>
            <person name="Mikheyev A.S."/>
        </authorList>
    </citation>
    <scope>NUCLEOTIDE SEQUENCE [LARGE SCALE GENOMIC DNA]</scope>
    <source>
        <strain evidence="2">Daus_M_001</strain>
        <tissue evidence="2">Leg muscle</tissue>
    </source>
</reference>
<protein>
    <submittedName>
        <fullName evidence="2">Uncharacterized protein</fullName>
    </submittedName>
</protein>
<comment type="caution">
    <text evidence="2">The sequence shown here is derived from an EMBL/GenBank/DDBJ whole genome shotgun (WGS) entry which is preliminary data.</text>
</comment>
<proteinExistence type="predicted"/>
<gene>
    <name evidence="2" type="ORF">PR048_012837</name>
</gene>
<dbReference type="EMBL" id="JARBHB010000004">
    <property type="protein sequence ID" value="KAJ8886625.1"/>
    <property type="molecule type" value="Genomic_DNA"/>
</dbReference>
<evidence type="ECO:0000256" key="1">
    <source>
        <dbReference type="SAM" id="MobiDB-lite"/>
    </source>
</evidence>
<evidence type="ECO:0000313" key="2">
    <source>
        <dbReference type="EMBL" id="KAJ8886625.1"/>
    </source>
</evidence>
<accession>A0ABQ9HQR8</accession>
<organism evidence="2 3">
    <name type="scientific">Dryococelus australis</name>
    <dbReference type="NCBI Taxonomy" id="614101"/>
    <lineage>
        <taxon>Eukaryota</taxon>
        <taxon>Metazoa</taxon>
        <taxon>Ecdysozoa</taxon>
        <taxon>Arthropoda</taxon>
        <taxon>Hexapoda</taxon>
        <taxon>Insecta</taxon>
        <taxon>Pterygota</taxon>
        <taxon>Neoptera</taxon>
        <taxon>Polyneoptera</taxon>
        <taxon>Phasmatodea</taxon>
        <taxon>Verophasmatodea</taxon>
        <taxon>Anareolatae</taxon>
        <taxon>Phasmatidae</taxon>
        <taxon>Eurycanthinae</taxon>
        <taxon>Dryococelus</taxon>
    </lineage>
</organism>
<keyword evidence="3" id="KW-1185">Reference proteome</keyword>
<sequence>MAHLASPVIMACSTRHSANHSPPRTRAIAHKQTRSVEIYAVSELSQLPLIYSNLPVQSINSMAGSSKTGLTSFSPPPSLTPSERTRVPFPERSSGYPDFSFPWFCKITPGKCWDGSLMKAMADAFPFLPQSLIPVQLSLSLTTSLLTRPASSSTMPTYKHLGMTQPGIEPGSPWSSPVCPALPFRRSFIITSVTLISSQDLAFKLPFYTLLTMRKQHYKVNNDSAQQPINWHDVVFCGEGRHRGVRSPACVWPAIILRYGMVAGLALGIKAMNYPSLQISSHHLLGGGVPTNGEGVCVPAHTFCSIGSHSGGVVVYITHLPPRQTEFDSLQGHPQILAYGNCAR</sequence>